<feature type="disulfide bond" evidence="7">
    <location>
        <begin position="71"/>
        <end position="89"/>
    </location>
</feature>
<feature type="disulfide bond" evidence="7">
    <location>
        <begin position="83"/>
        <end position="98"/>
    </location>
</feature>
<comment type="caution">
    <text evidence="8">The sequence shown here is derived from an EMBL/GenBank/DDBJ whole genome shotgun (WGS) entry which is preliminary data.</text>
</comment>
<evidence type="ECO:0000256" key="1">
    <source>
        <dbReference type="ARBA" id="ARBA00004167"/>
    </source>
</evidence>
<dbReference type="PANTHER" id="PTHR24270">
    <property type="entry name" value="LOW-DENSITY LIPOPROTEIN RECEPTOR-RELATED"/>
    <property type="match status" value="1"/>
</dbReference>
<keyword evidence="9" id="KW-1185">Reference proteome</keyword>
<keyword evidence="2" id="KW-0812">Transmembrane</keyword>
<name>A0AAV4Q712_CAEEX</name>
<dbReference type="InterPro" id="IPR002172">
    <property type="entry name" value="LDrepeatLR_classA_rpt"/>
</dbReference>
<evidence type="ECO:0000256" key="7">
    <source>
        <dbReference type="PROSITE-ProRule" id="PRU00124"/>
    </source>
</evidence>
<proteinExistence type="predicted"/>
<reference evidence="8 9" key="1">
    <citation type="submission" date="2021-06" db="EMBL/GenBank/DDBJ databases">
        <title>Caerostris extrusa draft genome.</title>
        <authorList>
            <person name="Kono N."/>
            <person name="Arakawa K."/>
        </authorList>
    </citation>
    <scope>NUCLEOTIDE SEQUENCE [LARGE SCALE GENOMIC DNA]</scope>
</reference>
<dbReference type="GO" id="GO:0005886">
    <property type="term" value="C:plasma membrane"/>
    <property type="evidence" value="ECO:0007669"/>
    <property type="project" value="TreeGrafter"/>
</dbReference>
<evidence type="ECO:0000313" key="8">
    <source>
        <dbReference type="EMBL" id="GIY05813.1"/>
    </source>
</evidence>
<keyword evidence="5" id="KW-0472">Membrane</keyword>
<comment type="subcellular location">
    <subcellularLocation>
        <location evidence="1">Membrane</location>
        <topology evidence="1">Single-pass membrane protein</topology>
    </subcellularLocation>
</comment>
<dbReference type="SUPFAM" id="SSF57424">
    <property type="entry name" value="LDL receptor-like module"/>
    <property type="match status" value="2"/>
</dbReference>
<dbReference type="Gene3D" id="4.10.400.10">
    <property type="entry name" value="Low-density Lipoprotein Receptor"/>
    <property type="match status" value="1"/>
</dbReference>
<dbReference type="EMBL" id="BPLR01005882">
    <property type="protein sequence ID" value="GIY05813.1"/>
    <property type="molecule type" value="Genomic_DNA"/>
</dbReference>
<keyword evidence="6 7" id="KW-1015">Disulfide bond</keyword>
<organism evidence="8 9">
    <name type="scientific">Caerostris extrusa</name>
    <name type="common">Bark spider</name>
    <name type="synonym">Caerostris bankana</name>
    <dbReference type="NCBI Taxonomy" id="172846"/>
    <lineage>
        <taxon>Eukaryota</taxon>
        <taxon>Metazoa</taxon>
        <taxon>Ecdysozoa</taxon>
        <taxon>Arthropoda</taxon>
        <taxon>Chelicerata</taxon>
        <taxon>Arachnida</taxon>
        <taxon>Araneae</taxon>
        <taxon>Araneomorphae</taxon>
        <taxon>Entelegynae</taxon>
        <taxon>Araneoidea</taxon>
        <taxon>Araneidae</taxon>
        <taxon>Caerostris</taxon>
    </lineage>
</organism>
<evidence type="ECO:0000313" key="9">
    <source>
        <dbReference type="Proteomes" id="UP001054945"/>
    </source>
</evidence>
<dbReference type="PRINTS" id="PR00261">
    <property type="entry name" value="LDLRECEPTOR"/>
</dbReference>
<dbReference type="AlphaFoldDB" id="A0AAV4Q712"/>
<dbReference type="PROSITE" id="PS50068">
    <property type="entry name" value="LDLRA_2"/>
    <property type="match status" value="1"/>
</dbReference>
<evidence type="ECO:0000256" key="2">
    <source>
        <dbReference type="ARBA" id="ARBA00022692"/>
    </source>
</evidence>
<dbReference type="Proteomes" id="UP001054945">
    <property type="component" value="Unassembled WGS sequence"/>
</dbReference>
<evidence type="ECO:0000256" key="6">
    <source>
        <dbReference type="ARBA" id="ARBA00023157"/>
    </source>
</evidence>
<accession>A0AAV4Q712</accession>
<dbReference type="SMART" id="SM00192">
    <property type="entry name" value="LDLa"/>
    <property type="match status" value="2"/>
</dbReference>
<evidence type="ECO:0000256" key="5">
    <source>
        <dbReference type="ARBA" id="ARBA00023136"/>
    </source>
</evidence>
<dbReference type="Pfam" id="PF00057">
    <property type="entry name" value="Ldl_recept_a"/>
    <property type="match status" value="2"/>
</dbReference>
<dbReference type="CDD" id="cd00112">
    <property type="entry name" value="LDLa"/>
    <property type="match status" value="1"/>
</dbReference>
<evidence type="ECO:0000256" key="4">
    <source>
        <dbReference type="ARBA" id="ARBA00022989"/>
    </source>
</evidence>
<dbReference type="InterPro" id="IPR036055">
    <property type="entry name" value="LDL_receptor-like_sf"/>
</dbReference>
<protein>
    <submittedName>
        <fullName evidence="8">Uncharacterized protein</fullName>
    </submittedName>
</protein>
<evidence type="ECO:0000256" key="3">
    <source>
        <dbReference type="ARBA" id="ARBA00022737"/>
    </source>
</evidence>
<sequence length="100" mass="10994">MNLLRGSIVIPMYLSFQRFPSIVQTRGTFAATLANAFLRLRRCNGVQDCSDNSDEEGCSTIHCDPGSQLQCDGTKCVPLYWACDGSLDCDDGTDEKDCCE</sequence>
<dbReference type="Gene3D" id="4.10.1220.10">
    <property type="entry name" value="EGF-type module"/>
    <property type="match status" value="1"/>
</dbReference>
<keyword evidence="3" id="KW-0677">Repeat</keyword>
<keyword evidence="4" id="KW-1133">Transmembrane helix</keyword>
<dbReference type="InterPro" id="IPR050685">
    <property type="entry name" value="LDLR"/>
</dbReference>
<comment type="caution">
    <text evidence="7">Lacks conserved residue(s) required for the propagation of feature annotation.</text>
</comment>
<gene>
    <name evidence="8" type="ORF">CEXT_626501</name>
</gene>
<dbReference type="GO" id="GO:0016192">
    <property type="term" value="P:vesicle-mediated transport"/>
    <property type="evidence" value="ECO:0007669"/>
    <property type="project" value="UniProtKB-ARBA"/>
</dbReference>